<dbReference type="InterPro" id="IPR004408">
    <property type="entry name" value="Biotin_CoA_COase_ligase"/>
</dbReference>
<organism evidence="3">
    <name type="scientific">hydrothermal vent metagenome</name>
    <dbReference type="NCBI Taxonomy" id="652676"/>
    <lineage>
        <taxon>unclassified sequences</taxon>
        <taxon>metagenomes</taxon>
        <taxon>ecological metagenomes</taxon>
    </lineage>
</organism>
<dbReference type="InterPro" id="IPR045864">
    <property type="entry name" value="aa-tRNA-synth_II/BPL/LPL"/>
</dbReference>
<dbReference type="PANTHER" id="PTHR12835:SF5">
    <property type="entry name" value="BIOTIN--PROTEIN LIGASE"/>
    <property type="match status" value="1"/>
</dbReference>
<dbReference type="PANTHER" id="PTHR12835">
    <property type="entry name" value="BIOTIN PROTEIN LIGASE"/>
    <property type="match status" value="1"/>
</dbReference>
<feature type="domain" description="BPL/LPL catalytic" evidence="2">
    <location>
        <begin position="5"/>
        <end position="195"/>
    </location>
</feature>
<dbReference type="InterPro" id="IPR003142">
    <property type="entry name" value="BPL_C"/>
</dbReference>
<dbReference type="GO" id="GO:0004077">
    <property type="term" value="F:biotin--[biotin carboxyl-carrier protein] ligase activity"/>
    <property type="evidence" value="ECO:0007669"/>
    <property type="project" value="InterPro"/>
</dbReference>
<dbReference type="Pfam" id="PF02237">
    <property type="entry name" value="BPL_C"/>
    <property type="match status" value="1"/>
</dbReference>
<keyword evidence="1" id="KW-0436">Ligase</keyword>
<reference evidence="3" key="1">
    <citation type="submission" date="2018-06" db="EMBL/GenBank/DDBJ databases">
        <authorList>
            <person name="Zhirakovskaya E."/>
        </authorList>
    </citation>
    <scope>NUCLEOTIDE SEQUENCE</scope>
</reference>
<accession>A0A3B1D711</accession>
<dbReference type="Gene3D" id="3.30.930.10">
    <property type="entry name" value="Bira Bifunctional Protein, Domain 2"/>
    <property type="match status" value="1"/>
</dbReference>
<dbReference type="EMBL" id="UOGA01000273">
    <property type="protein sequence ID" value="VAX24507.1"/>
    <property type="molecule type" value="Genomic_DNA"/>
</dbReference>
<protein>
    <recommendedName>
        <fullName evidence="2">BPL/LPL catalytic domain-containing protein</fullName>
    </recommendedName>
</protein>
<dbReference type="Pfam" id="PF03099">
    <property type="entry name" value="BPL_LplA_LipB"/>
    <property type="match status" value="1"/>
</dbReference>
<dbReference type="AlphaFoldDB" id="A0A3B1D711"/>
<dbReference type="PROSITE" id="PS51733">
    <property type="entry name" value="BPL_LPL_CATALYTIC"/>
    <property type="match status" value="1"/>
</dbReference>
<dbReference type="NCBIfam" id="TIGR00121">
    <property type="entry name" value="birA_ligase"/>
    <property type="match status" value="1"/>
</dbReference>
<sequence>MFNKTIYEKLLLSRRFGGKLVLLDKTGSTNSWIAERLDDPDIDKLAVVAETQTEGRGRFGRRWFSPPGVNLAFSLAWRAPETFKLSSLVTMTAGIALAEAVADVTEAEPKLKYPNDLILAGKKAGGILCEFKKTSAGSYTVIGAGVNVNTKQDSFPDEIRDTATSILSACGKTVCREALLAIFMNMLEKWISTLTTSGAGPVLERFHHFSIPFVGRGVTVTIEGETVKGSVAGLSDIGELMIETSPGVIKKINSGETVFER</sequence>
<name>A0A3B1D711_9ZZZZ</name>
<evidence type="ECO:0000256" key="1">
    <source>
        <dbReference type="ARBA" id="ARBA00022598"/>
    </source>
</evidence>
<dbReference type="CDD" id="cd16442">
    <property type="entry name" value="BPL"/>
    <property type="match status" value="1"/>
</dbReference>
<dbReference type="InterPro" id="IPR004143">
    <property type="entry name" value="BPL_LPL_catalytic"/>
</dbReference>
<proteinExistence type="predicted"/>
<dbReference type="SUPFAM" id="SSF55681">
    <property type="entry name" value="Class II aaRS and biotin synthetases"/>
    <property type="match status" value="1"/>
</dbReference>
<evidence type="ECO:0000259" key="2">
    <source>
        <dbReference type="PROSITE" id="PS51733"/>
    </source>
</evidence>
<evidence type="ECO:0000313" key="3">
    <source>
        <dbReference type="EMBL" id="VAX24507.1"/>
    </source>
</evidence>
<gene>
    <name evidence="3" type="ORF">MNBD_NITROSPINAE04-737</name>
</gene>
<dbReference type="GO" id="GO:0005737">
    <property type="term" value="C:cytoplasm"/>
    <property type="evidence" value="ECO:0007669"/>
    <property type="project" value="TreeGrafter"/>
</dbReference>